<evidence type="ECO:0000259" key="9">
    <source>
        <dbReference type="SMART" id="SM00846"/>
    </source>
</evidence>
<dbReference type="InterPro" id="IPR020831">
    <property type="entry name" value="GlycerAld/Erythrose_P_DH"/>
</dbReference>
<evidence type="ECO:0000313" key="11">
    <source>
        <dbReference type="Proteomes" id="UP000521032"/>
    </source>
</evidence>
<protein>
    <recommendedName>
        <fullName evidence="8">Glyceraldehyde-3-phosphate dehydrogenase</fullName>
        <ecNumber evidence="8">1.2.1.-</ecNumber>
    </recommendedName>
</protein>
<dbReference type="RefSeq" id="WP_186088156.1">
    <property type="nucleotide sequence ID" value="NZ_BMDB01000001.1"/>
</dbReference>
<comment type="caution">
    <text evidence="10">The sequence shown here is derived from an EMBL/GenBank/DDBJ whole genome shotgun (WGS) entry which is preliminary data.</text>
</comment>
<dbReference type="EMBL" id="CAJEWE010000010">
    <property type="protein sequence ID" value="CAD2077893.1"/>
    <property type="molecule type" value="Genomic_DNA"/>
</dbReference>
<evidence type="ECO:0000313" key="10">
    <source>
        <dbReference type="EMBL" id="CAD2077893.1"/>
    </source>
</evidence>
<dbReference type="GO" id="GO:0016620">
    <property type="term" value="F:oxidoreductase activity, acting on the aldehyde or oxo group of donors, NAD or NADP as acceptor"/>
    <property type="evidence" value="ECO:0007669"/>
    <property type="project" value="InterPro"/>
</dbReference>
<keyword evidence="5" id="KW-0520">NAD</keyword>
<dbReference type="Gene3D" id="3.40.50.720">
    <property type="entry name" value="NAD(P)-binding Rossmann-like Domain"/>
    <property type="match status" value="1"/>
</dbReference>
<dbReference type="GO" id="GO:0051287">
    <property type="term" value="F:NAD binding"/>
    <property type="evidence" value="ECO:0007669"/>
    <property type="project" value="InterPro"/>
</dbReference>
<dbReference type="PROSITE" id="PS00071">
    <property type="entry name" value="GAPDH"/>
    <property type="match status" value="1"/>
</dbReference>
<evidence type="ECO:0000256" key="3">
    <source>
        <dbReference type="PIRSR" id="PIRSR000149-1"/>
    </source>
</evidence>
<feature type="domain" description="Glyceraldehyde 3-phosphate dehydrogenase NAD(P) binding" evidence="9">
    <location>
        <begin position="2"/>
        <end position="153"/>
    </location>
</feature>
<dbReference type="PIRSF" id="PIRSF000149">
    <property type="entry name" value="GAP_DH"/>
    <property type="match status" value="1"/>
</dbReference>
<dbReference type="AlphaFoldDB" id="A0A6V7RIK0"/>
<feature type="binding site" evidence="4">
    <location>
        <begin position="152"/>
        <end position="154"/>
    </location>
    <ligand>
        <name>D-glyceraldehyde 3-phosphate</name>
        <dbReference type="ChEBI" id="CHEBI:59776"/>
    </ligand>
</feature>
<feature type="binding site" evidence="5">
    <location>
        <begin position="11"/>
        <end position="12"/>
    </location>
    <ligand>
        <name>NAD(+)</name>
        <dbReference type="ChEBI" id="CHEBI:57540"/>
    </ligand>
</feature>
<feature type="binding site" evidence="4">
    <location>
        <position position="183"/>
    </location>
    <ligand>
        <name>D-glyceraldehyde 3-phosphate</name>
        <dbReference type="ChEBI" id="CHEBI:59776"/>
    </ligand>
</feature>
<reference evidence="10 11" key="1">
    <citation type="submission" date="2020-07" db="EMBL/GenBank/DDBJ databases">
        <authorList>
            <person name="Criscuolo A."/>
        </authorList>
    </citation>
    <scope>NUCLEOTIDE SEQUENCE [LARGE SCALE GENOMIC DNA]</scope>
    <source>
        <strain evidence="11">CIP 111030</strain>
    </source>
</reference>
<name>A0A6V7RIK0_9BACL</name>
<dbReference type="PROSITE" id="PS00430">
    <property type="entry name" value="TONB_DEPENDENT_REC_1"/>
    <property type="match status" value="1"/>
</dbReference>
<dbReference type="SUPFAM" id="SSF51735">
    <property type="entry name" value="NAD(P)-binding Rossmann-fold domains"/>
    <property type="match status" value="1"/>
</dbReference>
<feature type="binding site" evidence="4">
    <location>
        <begin position="211"/>
        <end position="212"/>
    </location>
    <ligand>
        <name>D-glyceraldehyde 3-phosphate</name>
        <dbReference type="ChEBI" id="CHEBI:59776"/>
    </ligand>
</feature>
<feature type="binding site" evidence="5">
    <location>
        <position position="78"/>
    </location>
    <ligand>
        <name>NAD(+)</name>
        <dbReference type="ChEBI" id="CHEBI:57540"/>
    </ligand>
</feature>
<dbReference type="SMART" id="SM00846">
    <property type="entry name" value="Gp_dh_N"/>
    <property type="match status" value="1"/>
</dbReference>
<feature type="binding site" evidence="4">
    <location>
        <position position="234"/>
    </location>
    <ligand>
        <name>D-glyceraldehyde 3-phosphate</name>
        <dbReference type="ChEBI" id="CHEBI:59776"/>
    </ligand>
</feature>
<dbReference type="InterPro" id="IPR020829">
    <property type="entry name" value="GlycerAld_3-P_DH_cat"/>
</dbReference>
<dbReference type="InterPro" id="IPR020830">
    <property type="entry name" value="GlycerAld_3-P_DH_AS"/>
</dbReference>
<comment type="similarity">
    <text evidence="1 7">Belongs to the glyceraldehyde-3-phosphate dehydrogenase family.</text>
</comment>
<dbReference type="CDD" id="cd18126">
    <property type="entry name" value="GAPDH_I_C"/>
    <property type="match status" value="1"/>
</dbReference>
<evidence type="ECO:0000256" key="1">
    <source>
        <dbReference type="ARBA" id="ARBA00007406"/>
    </source>
</evidence>
<feature type="site" description="Activates thiol group during catalysis" evidence="6">
    <location>
        <position position="180"/>
    </location>
</feature>
<dbReference type="Proteomes" id="UP000521032">
    <property type="component" value="Unassembled WGS sequence"/>
</dbReference>
<dbReference type="EC" id="1.2.1.-" evidence="8"/>
<evidence type="ECO:0000256" key="4">
    <source>
        <dbReference type="PIRSR" id="PIRSR000149-2"/>
    </source>
</evidence>
<keyword evidence="2 8" id="KW-0560">Oxidoreductase</keyword>
<keyword evidence="5" id="KW-0547">Nucleotide-binding</keyword>
<evidence type="ECO:0000256" key="5">
    <source>
        <dbReference type="PIRSR" id="PIRSR000149-3"/>
    </source>
</evidence>
<dbReference type="Pfam" id="PF00044">
    <property type="entry name" value="Gp_dh_N"/>
    <property type="match status" value="1"/>
</dbReference>
<proteinExistence type="inferred from homology"/>
<dbReference type="CDD" id="cd05214">
    <property type="entry name" value="GAPDH_I_N"/>
    <property type="match status" value="1"/>
</dbReference>
<accession>A0A6V7RIK0</accession>
<organism evidence="10 11">
    <name type="scientific">Phocicoccus schoeneichii</name>
    <dbReference type="NCBI Taxonomy" id="1812261"/>
    <lineage>
        <taxon>Bacteria</taxon>
        <taxon>Bacillati</taxon>
        <taxon>Bacillota</taxon>
        <taxon>Bacilli</taxon>
        <taxon>Bacillales</taxon>
        <taxon>Salinicoccaceae</taxon>
        <taxon>Phocicoccus</taxon>
    </lineage>
</organism>
<dbReference type="PANTHER" id="PTHR43148">
    <property type="entry name" value="GLYCERALDEHYDE-3-PHOSPHATE DEHYDROGENASE 2"/>
    <property type="match status" value="1"/>
</dbReference>
<evidence type="ECO:0000256" key="6">
    <source>
        <dbReference type="PIRSR" id="PIRSR000149-4"/>
    </source>
</evidence>
<dbReference type="Pfam" id="PF02800">
    <property type="entry name" value="Gp_dh_C"/>
    <property type="match status" value="1"/>
</dbReference>
<feature type="active site" description="Nucleophile" evidence="3">
    <location>
        <position position="153"/>
    </location>
</feature>
<feature type="binding site" evidence="5">
    <location>
        <position position="316"/>
    </location>
    <ligand>
        <name>NAD(+)</name>
        <dbReference type="ChEBI" id="CHEBI:57540"/>
    </ligand>
</feature>
<dbReference type="SUPFAM" id="SSF55347">
    <property type="entry name" value="Glyceraldehyde-3-phosphate dehydrogenase-like, C-terminal domain"/>
    <property type="match status" value="1"/>
</dbReference>
<dbReference type="InterPro" id="IPR036291">
    <property type="entry name" value="NAD(P)-bd_dom_sf"/>
</dbReference>
<dbReference type="InterPro" id="IPR020828">
    <property type="entry name" value="GlycerAld_3-P_DH_NAD(P)-bd"/>
</dbReference>
<dbReference type="GO" id="GO:0050661">
    <property type="term" value="F:NADP binding"/>
    <property type="evidence" value="ECO:0007669"/>
    <property type="project" value="InterPro"/>
</dbReference>
<sequence>MTKVAINGLGRIGRQVFRIAMESDKLDLVAVNASYKAEDLAHLINYDSTHGKWDKVVEAKDDDTLVVDGKEIKITRDRNPENLPWKDLGVDIVFEATGAFNHGDKAVAHINAGAKKVVLTGPSKGGDVQTLVLGVNDDQLDVEKYDIFSNASCTTNCLAPVAKVLNNAFGIKKGLVTTVHAYTSDQNILDNPHKDLRRARSAADNIVPTSTGAAKATALVLPELEGKLDGMALRVPTPNVSLVDLVVELDKNVTKEEVNKALEEAANGELKGILEVTHAPLVSRDFYTNPHSSIVDADLTMVIGDSQVKVLSWYDNEWGYSTRTVELVEKVAENL</sequence>
<feature type="binding site" evidence="5">
    <location>
        <position position="120"/>
    </location>
    <ligand>
        <name>NAD(+)</name>
        <dbReference type="ChEBI" id="CHEBI:57540"/>
    </ligand>
</feature>
<evidence type="ECO:0000256" key="7">
    <source>
        <dbReference type="RuleBase" id="RU000397"/>
    </source>
</evidence>
<dbReference type="Gene3D" id="3.30.360.10">
    <property type="entry name" value="Dihydrodipicolinate Reductase, domain 2"/>
    <property type="match status" value="1"/>
</dbReference>
<gene>
    <name evidence="10" type="primary">gapA2</name>
    <name evidence="10" type="ORF">JEOSCH030_01412</name>
</gene>
<evidence type="ECO:0000256" key="8">
    <source>
        <dbReference type="RuleBase" id="RU361160"/>
    </source>
</evidence>
<dbReference type="FunFam" id="3.40.50.720:FF:000001">
    <property type="entry name" value="Glyceraldehyde-3-phosphate dehydrogenase"/>
    <property type="match status" value="1"/>
</dbReference>
<dbReference type="NCBIfam" id="TIGR01534">
    <property type="entry name" value="GAPDH-I"/>
    <property type="match status" value="1"/>
</dbReference>
<evidence type="ECO:0000256" key="2">
    <source>
        <dbReference type="ARBA" id="ARBA00023002"/>
    </source>
</evidence>
<dbReference type="InterPro" id="IPR006424">
    <property type="entry name" value="Glyceraldehyde-3-P_DH_1"/>
</dbReference>
<keyword evidence="11" id="KW-1185">Reference proteome</keyword>
<dbReference type="InterPro" id="IPR010916">
    <property type="entry name" value="TonB_box_CS"/>
</dbReference>
<dbReference type="GO" id="GO:0006006">
    <property type="term" value="P:glucose metabolic process"/>
    <property type="evidence" value="ECO:0007669"/>
    <property type="project" value="InterPro"/>
</dbReference>
<dbReference type="FunFam" id="3.30.360.10:FF:000002">
    <property type="entry name" value="Glyceraldehyde-3-phosphate dehydrogenase"/>
    <property type="match status" value="1"/>
</dbReference>
<dbReference type="PRINTS" id="PR00078">
    <property type="entry name" value="G3PDHDRGNASE"/>
</dbReference>